<dbReference type="EMBL" id="CP001819">
    <property type="protein sequence ID" value="ACZ22926.1"/>
    <property type="molecule type" value="Genomic_DNA"/>
</dbReference>
<feature type="transmembrane region" description="Helical" evidence="1">
    <location>
        <begin position="74"/>
        <end position="94"/>
    </location>
</feature>
<dbReference type="STRING" id="446469.Sked_30260"/>
<reference evidence="2 3" key="1">
    <citation type="journal article" date="2009" name="Stand. Genomic Sci.">
        <title>Complete genome sequence of Sanguibacter keddieii type strain (ST-74).</title>
        <authorList>
            <person name="Ivanova N."/>
            <person name="Sikorski J."/>
            <person name="Sims D."/>
            <person name="Brettin T."/>
            <person name="Detter J.C."/>
            <person name="Han C."/>
            <person name="Lapidus A."/>
            <person name="Copeland A."/>
            <person name="Glavina Del Rio T."/>
            <person name="Nolan M."/>
            <person name="Chen F."/>
            <person name="Lucas S."/>
            <person name="Tice H."/>
            <person name="Cheng J.F."/>
            <person name="Bruce D."/>
            <person name="Goodwin L."/>
            <person name="Pitluck S."/>
            <person name="Pati A."/>
            <person name="Mavromatis K."/>
            <person name="Chen A."/>
            <person name="Palaniappan K."/>
            <person name="D'haeseleer P."/>
            <person name="Chain P."/>
            <person name="Bristow J."/>
            <person name="Eisen J.A."/>
            <person name="Markowitz V."/>
            <person name="Hugenholtz P."/>
            <person name="Goker M."/>
            <person name="Pukall R."/>
            <person name="Klenk H.P."/>
            <person name="Kyrpides N.C."/>
        </authorList>
    </citation>
    <scope>NUCLEOTIDE SEQUENCE [LARGE SCALE GENOMIC DNA]</scope>
    <source>
        <strain evidence="3">ATCC 51767 / DSM 10542 / NCFB 3025 / ST-74</strain>
    </source>
</reference>
<proteinExistence type="predicted"/>
<keyword evidence="1" id="KW-1133">Transmembrane helix</keyword>
<evidence type="ECO:0000256" key="1">
    <source>
        <dbReference type="SAM" id="Phobius"/>
    </source>
</evidence>
<evidence type="ECO:0000313" key="3">
    <source>
        <dbReference type="Proteomes" id="UP000000322"/>
    </source>
</evidence>
<dbReference type="HOGENOM" id="CLU_936555_0_0_11"/>
<accession>D1BCD9</accession>
<keyword evidence="1" id="KW-0812">Transmembrane</keyword>
<organism evidence="2 3">
    <name type="scientific">Sanguibacter keddieii (strain ATCC 51767 / DSM 10542 / NCFB 3025 / ST-74)</name>
    <dbReference type="NCBI Taxonomy" id="446469"/>
    <lineage>
        <taxon>Bacteria</taxon>
        <taxon>Bacillati</taxon>
        <taxon>Actinomycetota</taxon>
        <taxon>Actinomycetes</taxon>
        <taxon>Micrococcales</taxon>
        <taxon>Sanguibacteraceae</taxon>
        <taxon>Sanguibacter</taxon>
    </lineage>
</organism>
<keyword evidence="1" id="KW-0472">Membrane</keyword>
<dbReference type="RefSeq" id="WP_012867994.1">
    <property type="nucleotide sequence ID" value="NC_013521.1"/>
</dbReference>
<protein>
    <submittedName>
        <fullName evidence="2">Uncharacterized protein</fullName>
    </submittedName>
</protein>
<evidence type="ECO:0000313" key="2">
    <source>
        <dbReference type="EMBL" id="ACZ22926.1"/>
    </source>
</evidence>
<sequence>MDEHADGTGSHRVPVGPWGDGAPFADAELPPRRWPAVATAGSVVLALATVVVAATQLSRLTDGDLGPLQAWATYGLVPGAVLLVLVPTVVAAGYDRRRVRRELAVRAAVAAAPPPQRTEVRRDPHVDHDSAVAHAARTAVHAPMDPVLLRQVALGVARHLRRHSADHYPERPVGYQFVLENGSSAVVTDLAVGRRRALEFSSDRVVPGFHQPTGAIVRPAHVPDHEAWFTWPMTPREQRRTLRALETAVSTVYVNRSTTVPEGVILLDPLAPPAPVDRAVVEEAWRVAAARATDRRG</sequence>
<name>D1BCD9_SANKS</name>
<gene>
    <name evidence="2" type="ordered locus">Sked_30260</name>
</gene>
<dbReference type="Proteomes" id="UP000000322">
    <property type="component" value="Chromosome"/>
</dbReference>
<feature type="transmembrane region" description="Helical" evidence="1">
    <location>
        <begin position="34"/>
        <end position="54"/>
    </location>
</feature>
<dbReference type="KEGG" id="ske:Sked_30260"/>
<keyword evidence="3" id="KW-1185">Reference proteome</keyword>
<dbReference type="AlphaFoldDB" id="D1BCD9"/>